<evidence type="ECO:0000256" key="7">
    <source>
        <dbReference type="ARBA" id="ARBA00032200"/>
    </source>
</evidence>
<dbReference type="Pfam" id="PF00137">
    <property type="entry name" value="ATP-synt_C"/>
    <property type="match status" value="1"/>
</dbReference>
<keyword evidence="6 9" id="KW-0472">Membrane</keyword>
<dbReference type="PRINTS" id="PR00124">
    <property type="entry name" value="ATPASEC"/>
</dbReference>
<dbReference type="EMBL" id="FLUN01000001">
    <property type="protein sequence ID" value="SBW07117.1"/>
    <property type="molecule type" value="Genomic_DNA"/>
</dbReference>
<keyword evidence="5 9" id="KW-1133">Transmembrane helix</keyword>
<dbReference type="SUPFAM" id="SSF81333">
    <property type="entry name" value="F1F0 ATP synthase subunit C"/>
    <property type="match status" value="1"/>
</dbReference>
<dbReference type="GO" id="GO:0015078">
    <property type="term" value="F:proton transmembrane transporter activity"/>
    <property type="evidence" value="ECO:0007669"/>
    <property type="project" value="InterPro"/>
</dbReference>
<gene>
    <name evidence="11" type="ORF">KL86CLO1_12260</name>
</gene>
<organism evidence="11">
    <name type="scientific">uncultured Eubacteriales bacterium</name>
    <dbReference type="NCBI Taxonomy" id="172733"/>
    <lineage>
        <taxon>Bacteria</taxon>
        <taxon>Bacillati</taxon>
        <taxon>Bacillota</taxon>
        <taxon>Clostridia</taxon>
        <taxon>Eubacteriales</taxon>
        <taxon>environmental samples</taxon>
    </lineage>
</organism>
<evidence type="ECO:0000256" key="9">
    <source>
        <dbReference type="SAM" id="Phobius"/>
    </source>
</evidence>
<reference evidence="11" key="1">
    <citation type="submission" date="2016-04" db="EMBL/GenBank/DDBJ databases">
        <authorList>
            <person name="Evans L.H."/>
            <person name="Alamgir A."/>
            <person name="Owens N."/>
            <person name="Weber N.D."/>
            <person name="Virtaneva K."/>
            <person name="Barbian K."/>
            <person name="Babar A."/>
            <person name="Rosenke K."/>
        </authorList>
    </citation>
    <scope>NUCLEOTIDE SEQUENCE</scope>
    <source>
        <strain evidence="11">86</strain>
    </source>
</reference>
<comment type="subcellular location">
    <subcellularLocation>
        <location evidence="1">Membrane</location>
        <topology evidence="1">Multi-pass membrane protein</topology>
    </subcellularLocation>
</comment>
<comment type="similarity">
    <text evidence="2">Belongs to the ATPase C chain family.</text>
</comment>
<dbReference type="Gene3D" id="1.20.20.10">
    <property type="entry name" value="F1F0 ATP synthase subunit C"/>
    <property type="match status" value="1"/>
</dbReference>
<dbReference type="CDD" id="cd18120">
    <property type="entry name" value="ATP-synt_Vo_Ao_c"/>
    <property type="match status" value="1"/>
</dbReference>
<name>A0A212K681_9FIRM</name>
<evidence type="ECO:0000256" key="3">
    <source>
        <dbReference type="ARBA" id="ARBA00022692"/>
    </source>
</evidence>
<proteinExistence type="inferred from homology"/>
<keyword evidence="3 9" id="KW-0812">Transmembrane</keyword>
<feature type="transmembrane region" description="Helical" evidence="9">
    <location>
        <begin position="119"/>
        <end position="142"/>
    </location>
</feature>
<feature type="transmembrane region" description="Helical" evidence="9">
    <location>
        <begin position="80"/>
        <end position="99"/>
    </location>
</feature>
<dbReference type="InterPro" id="IPR000454">
    <property type="entry name" value="ATP_synth_F0_csu"/>
</dbReference>
<keyword evidence="4" id="KW-0375">Hydrogen ion transport</keyword>
<evidence type="ECO:0000256" key="1">
    <source>
        <dbReference type="ARBA" id="ARBA00004141"/>
    </source>
</evidence>
<evidence type="ECO:0000256" key="5">
    <source>
        <dbReference type="ARBA" id="ARBA00022989"/>
    </source>
</evidence>
<evidence type="ECO:0000313" key="11">
    <source>
        <dbReference type="EMBL" id="SBW07117.1"/>
    </source>
</evidence>
<feature type="domain" description="V-ATPase proteolipid subunit C-like" evidence="10">
    <location>
        <begin position="81"/>
        <end position="140"/>
    </location>
</feature>
<dbReference type="AlphaFoldDB" id="A0A212K681"/>
<dbReference type="InterPro" id="IPR035921">
    <property type="entry name" value="F/V-ATP_Csub_sf"/>
</dbReference>
<feature type="transmembrane region" description="Helical" evidence="9">
    <location>
        <begin position="35"/>
        <end position="59"/>
    </location>
</feature>
<sequence length="143" mass="14279">MKFLVLFVATLAMLSPLFLAGIRKYTGKKAKRALVTNIVSFCSLFVIATILGFGGSAGAADLTVEAATASANGLMMGMKYIGAALAVGLSGIGGGLAVASSASAALGAISENDKAFGKALIFVGLAEGVALYGLIVALLLLFT</sequence>
<evidence type="ECO:0000259" key="10">
    <source>
        <dbReference type="Pfam" id="PF00137"/>
    </source>
</evidence>
<keyword evidence="4" id="KW-0406">Ion transport</keyword>
<keyword evidence="4" id="KW-0813">Transport</keyword>
<dbReference type="InterPro" id="IPR002379">
    <property type="entry name" value="ATPase_proteolipid_c-like_dom"/>
</dbReference>
<evidence type="ECO:0000256" key="6">
    <source>
        <dbReference type="ARBA" id="ARBA00023136"/>
    </source>
</evidence>
<evidence type="ECO:0000256" key="2">
    <source>
        <dbReference type="ARBA" id="ARBA00006704"/>
    </source>
</evidence>
<protein>
    <recommendedName>
        <fullName evidence="7">ATP synthase F(0) sector subunit c</fullName>
    </recommendedName>
    <alternativeName>
        <fullName evidence="8">F-type ATPase subunit c</fullName>
    </alternativeName>
</protein>
<evidence type="ECO:0000256" key="4">
    <source>
        <dbReference type="ARBA" id="ARBA00022781"/>
    </source>
</evidence>
<dbReference type="GO" id="GO:0015986">
    <property type="term" value="P:proton motive force-driven ATP synthesis"/>
    <property type="evidence" value="ECO:0007669"/>
    <property type="project" value="InterPro"/>
</dbReference>
<dbReference type="GO" id="GO:0033177">
    <property type="term" value="C:proton-transporting two-sector ATPase complex, proton-transporting domain"/>
    <property type="evidence" value="ECO:0007669"/>
    <property type="project" value="InterPro"/>
</dbReference>
<evidence type="ECO:0000256" key="8">
    <source>
        <dbReference type="ARBA" id="ARBA00032887"/>
    </source>
</evidence>
<accession>A0A212K681</accession>
<dbReference type="InterPro" id="IPR038662">
    <property type="entry name" value="ATP_synth_F0_csu_sf"/>
</dbReference>
<dbReference type="GO" id="GO:0045259">
    <property type="term" value="C:proton-transporting ATP synthase complex"/>
    <property type="evidence" value="ECO:0007669"/>
    <property type="project" value="InterPro"/>
</dbReference>